<dbReference type="SUPFAM" id="SSF55298">
    <property type="entry name" value="YjgF-like"/>
    <property type="match status" value="1"/>
</dbReference>
<proteinExistence type="predicted"/>
<dbReference type="InterPro" id="IPR041499">
    <property type="entry name" value="Tfc1/Sfc1_N"/>
</dbReference>
<feature type="compositionally biased region" description="Acidic residues" evidence="5">
    <location>
        <begin position="541"/>
        <end position="555"/>
    </location>
</feature>
<dbReference type="PANTHER" id="PTHR13230:SF5">
    <property type="entry name" value="GENERAL TRANSCRIPTION FACTOR 3C POLYPEPTIDE 5"/>
    <property type="match status" value="1"/>
</dbReference>
<dbReference type="EMBL" id="PNEN01000393">
    <property type="protein sequence ID" value="PPJ59410.1"/>
    <property type="molecule type" value="Genomic_DNA"/>
</dbReference>
<feature type="region of interest" description="Disordered" evidence="5">
    <location>
        <begin position="535"/>
        <end position="573"/>
    </location>
</feature>
<evidence type="ECO:0000256" key="4">
    <source>
        <dbReference type="ARBA" id="ARBA00023242"/>
    </source>
</evidence>
<evidence type="ECO:0000256" key="2">
    <source>
        <dbReference type="ARBA" id="ARBA00023125"/>
    </source>
</evidence>
<evidence type="ECO:0000256" key="5">
    <source>
        <dbReference type="SAM" id="MobiDB-lite"/>
    </source>
</evidence>
<keyword evidence="9" id="KW-1185">Reference proteome</keyword>
<dbReference type="InterPro" id="IPR006175">
    <property type="entry name" value="YjgF/YER057c/UK114"/>
</dbReference>
<dbReference type="Proteomes" id="UP000237631">
    <property type="component" value="Unassembled WGS sequence"/>
</dbReference>
<dbReference type="InterPro" id="IPR035959">
    <property type="entry name" value="RutC-like_sf"/>
</dbReference>
<dbReference type="STRING" id="357750.A0A2S6CI55"/>
<reference evidence="9" key="1">
    <citation type="journal article" date="2017" name="bioRxiv">
        <title>Conservation of a gene cluster reveals novel cercosporin biosynthetic mechanisms and extends production to the genus Colletotrichum.</title>
        <authorList>
            <person name="de Jonge R."/>
            <person name="Ebert M.K."/>
            <person name="Huitt-Roehl C.R."/>
            <person name="Pal P."/>
            <person name="Suttle J.C."/>
            <person name="Spanner R.E."/>
            <person name="Neubauer J.D."/>
            <person name="Jurick W.M.II."/>
            <person name="Stott K.A."/>
            <person name="Secor G.A."/>
            <person name="Thomma B.P.H.J."/>
            <person name="Van de Peer Y."/>
            <person name="Townsend C.A."/>
            <person name="Bolton M.D."/>
        </authorList>
    </citation>
    <scope>NUCLEOTIDE SEQUENCE [LARGE SCALE GENOMIC DNA]</scope>
    <source>
        <strain evidence="9">CBS538.71</strain>
    </source>
</reference>
<gene>
    <name evidence="8" type="ORF">CBER1_06912</name>
</gene>
<name>A0A2S6CI55_9PEZI</name>
<feature type="domain" description="Transcription factor IIIC subunit Tfc1/Sfc1 triple barrel" evidence="7">
    <location>
        <begin position="25"/>
        <end position="171"/>
    </location>
</feature>
<feature type="region of interest" description="Disordered" evidence="5">
    <location>
        <begin position="58"/>
        <end position="82"/>
    </location>
</feature>
<dbReference type="GO" id="GO:0001003">
    <property type="term" value="F:RNA polymerase III type 2 promoter sequence-specific DNA binding"/>
    <property type="evidence" value="ECO:0007669"/>
    <property type="project" value="TreeGrafter"/>
</dbReference>
<comment type="subcellular location">
    <subcellularLocation>
        <location evidence="1">Nucleus</location>
    </subcellularLocation>
</comment>
<feature type="domain" description="Transcription factor IIIC subunit 5 HTH" evidence="6">
    <location>
        <begin position="212"/>
        <end position="361"/>
    </location>
</feature>
<evidence type="ECO:0000256" key="1">
    <source>
        <dbReference type="ARBA" id="ARBA00004123"/>
    </source>
</evidence>
<protein>
    <recommendedName>
        <fullName evidence="10">Transcription factor IIIC subunit 5 HTH domain-containing protein</fullName>
    </recommendedName>
</protein>
<organism evidence="8 9">
    <name type="scientific">Cercospora berteroae</name>
    <dbReference type="NCBI Taxonomy" id="357750"/>
    <lineage>
        <taxon>Eukaryota</taxon>
        <taxon>Fungi</taxon>
        <taxon>Dikarya</taxon>
        <taxon>Ascomycota</taxon>
        <taxon>Pezizomycotina</taxon>
        <taxon>Dothideomycetes</taxon>
        <taxon>Dothideomycetidae</taxon>
        <taxon>Mycosphaerellales</taxon>
        <taxon>Mycosphaerellaceae</taxon>
        <taxon>Cercospora</taxon>
    </lineage>
</organism>
<dbReference type="PANTHER" id="PTHR13230">
    <property type="entry name" value="GENERAL TRANSCRIPTION FACTOR IIIC, POLYPEPTIDE 5"/>
    <property type="match status" value="1"/>
</dbReference>
<dbReference type="Gene3D" id="3.30.1330.40">
    <property type="entry name" value="RutC-like"/>
    <property type="match status" value="1"/>
</dbReference>
<dbReference type="InterPro" id="IPR042536">
    <property type="entry name" value="TFIIIC_tauA_Sfc1"/>
</dbReference>
<dbReference type="Pfam" id="PF01042">
    <property type="entry name" value="Ribonuc_L-PSP"/>
    <property type="match status" value="1"/>
</dbReference>
<dbReference type="AlphaFoldDB" id="A0A2S6CI55"/>
<dbReference type="GO" id="GO:0000127">
    <property type="term" value="C:transcription factor TFIIIC complex"/>
    <property type="evidence" value="ECO:0007669"/>
    <property type="project" value="InterPro"/>
</dbReference>
<comment type="caution">
    <text evidence="8">The sequence shown here is derived from an EMBL/GenBank/DDBJ whole genome shotgun (WGS) entry which is preliminary data.</text>
</comment>
<dbReference type="CDD" id="cd06152">
    <property type="entry name" value="YjgF_YER057c_UK114_like_4"/>
    <property type="match status" value="1"/>
</dbReference>
<dbReference type="InterPro" id="IPR019136">
    <property type="entry name" value="TF_IIIC_su-5_HTH"/>
</dbReference>
<dbReference type="InterPro" id="IPR040454">
    <property type="entry name" value="TF_IIIC_Tfc1/Sfc1"/>
</dbReference>
<dbReference type="GO" id="GO:0006384">
    <property type="term" value="P:transcription initiation at RNA polymerase III promoter"/>
    <property type="evidence" value="ECO:0007669"/>
    <property type="project" value="InterPro"/>
</dbReference>
<keyword evidence="3" id="KW-0804">Transcription</keyword>
<evidence type="ECO:0000259" key="6">
    <source>
        <dbReference type="Pfam" id="PF09734"/>
    </source>
</evidence>
<dbReference type="Pfam" id="PF09734">
    <property type="entry name" value="Tau95"/>
    <property type="match status" value="1"/>
</dbReference>
<dbReference type="GO" id="GO:0005634">
    <property type="term" value="C:nucleus"/>
    <property type="evidence" value="ECO:0007669"/>
    <property type="project" value="UniProtKB-SubCell"/>
</dbReference>
<keyword evidence="4" id="KW-0539">Nucleus</keyword>
<accession>A0A2S6CI55</accession>
<evidence type="ECO:0000256" key="3">
    <source>
        <dbReference type="ARBA" id="ARBA00023163"/>
    </source>
</evidence>
<evidence type="ECO:0000313" key="9">
    <source>
        <dbReference type="Proteomes" id="UP000237631"/>
    </source>
</evidence>
<evidence type="ECO:0000313" key="8">
    <source>
        <dbReference type="EMBL" id="PPJ59410.1"/>
    </source>
</evidence>
<evidence type="ECO:0000259" key="7">
    <source>
        <dbReference type="Pfam" id="PF17682"/>
    </source>
</evidence>
<dbReference type="Gene3D" id="3.30.200.160">
    <property type="entry name" value="TFIIIC, subcomplex tauA, subunit Sfc1, barrel domain"/>
    <property type="match status" value="1"/>
</dbReference>
<keyword evidence="2" id="KW-0238">DNA-binding</keyword>
<dbReference type="Pfam" id="PF17682">
    <property type="entry name" value="Tau95_N"/>
    <property type="match status" value="1"/>
</dbReference>
<dbReference type="GO" id="GO:0001002">
    <property type="term" value="F:RNA polymerase III type 1 promoter sequence-specific DNA binding"/>
    <property type="evidence" value="ECO:0007669"/>
    <property type="project" value="TreeGrafter"/>
</dbReference>
<sequence length="803" mass="90499">MEQNGADAPSRAVAPIHPVPGQRIVAVEHPCIVHNFDKGFKSLGGEAQLKHVLEHHVGDSKLSNKQNELPEPTAGVSLRPGDPFAKKLTSSGISTRNVLVKVTLPKRTGRKRKRGSNAPFTDSDQSATDSTSITAPQLLSRLRDNEAKYQIEAVGMLRETHRFRTLPDFQMRSAGLPVMQELGEHVLTPDYDRLTRFSVDLSPFAYRGEYPGPPNFTSYDMPHKYEYQQAAGVIFVQDDDGQIKSRNIAAPVKRVTWGLPPDIDEVPQGPPLELPRKSPGGEVLPRTVAALQKILDEDRPLVTKRVALNSMPPISESIFKEATQYVGYSFKAGPWRDSLIKYGVDPRKDPKYRHYQTLMFQVDAHAFKDSTASERPSWKQNETNTTWARPLRHTKDAPSTHVFDGKNITANGKTWQTIDVIDPVVYKLLQTEDLPTECDVYQWGWYHNGTMAKVRTIMKDKMRYLFAKQEPPHADYEVIARLPDKLTKENIKDAVLSPREYNNHCMLMATEVRNIVKSGDGQCARSAKNMWERRAKGLSADNEDKDESDGDNDPNEDLRNIDIGNSGEGDFEEDFQIDPVLQAEDSRSGKLKEVFYSDDDLRWILLKTQHSKVDLEHDIIGYKPLRNDPPEGPFRGLRSTLIRVEKSVRSEPGPPHAQAKMAHLQYYNYPGYGERAVETYKYSQAVRVGDRIECSGQGGWNPSNDIFYKETNAQIDQAFANVDLALKTAGGKGWSQVFRVNSYHIPLNDEAMEAMKRNFEKWMPGHQPLWTVIGVSRLGMDDMRVEVEVVAHDPDGARAAGTV</sequence>
<dbReference type="OrthoDB" id="5598268at2759"/>
<evidence type="ECO:0008006" key="10">
    <source>
        <dbReference type="Google" id="ProtNLM"/>
    </source>
</evidence>
<feature type="region of interest" description="Disordered" evidence="5">
    <location>
        <begin position="104"/>
        <end position="137"/>
    </location>
</feature>
<feature type="compositionally biased region" description="Low complexity" evidence="5">
    <location>
        <begin position="121"/>
        <end position="134"/>
    </location>
</feature>